<accession>A0ABP3PQU3</accession>
<evidence type="ECO:0000313" key="4">
    <source>
        <dbReference type="Proteomes" id="UP001501576"/>
    </source>
</evidence>
<feature type="compositionally biased region" description="Basic residues" evidence="1">
    <location>
        <begin position="10"/>
        <end position="27"/>
    </location>
</feature>
<feature type="transmembrane region" description="Helical" evidence="2">
    <location>
        <begin position="73"/>
        <end position="94"/>
    </location>
</feature>
<protein>
    <submittedName>
        <fullName evidence="3">Uncharacterized protein</fullName>
    </submittedName>
</protein>
<reference evidence="4" key="1">
    <citation type="journal article" date="2019" name="Int. J. Syst. Evol. Microbiol.">
        <title>The Global Catalogue of Microorganisms (GCM) 10K type strain sequencing project: providing services to taxonomists for standard genome sequencing and annotation.</title>
        <authorList>
            <consortium name="The Broad Institute Genomics Platform"/>
            <consortium name="The Broad Institute Genome Sequencing Center for Infectious Disease"/>
            <person name="Wu L."/>
            <person name="Ma J."/>
        </authorList>
    </citation>
    <scope>NUCLEOTIDE SEQUENCE [LARGE SCALE GENOMIC DNA]</scope>
    <source>
        <strain evidence="4">JCM 5052</strain>
    </source>
</reference>
<keyword evidence="2" id="KW-0472">Membrane</keyword>
<feature type="region of interest" description="Disordered" evidence="1">
    <location>
        <begin position="1"/>
        <end position="28"/>
    </location>
</feature>
<organism evidence="3 4">
    <name type="scientific">Streptomyces mordarskii</name>
    <dbReference type="NCBI Taxonomy" id="1226758"/>
    <lineage>
        <taxon>Bacteria</taxon>
        <taxon>Bacillati</taxon>
        <taxon>Actinomycetota</taxon>
        <taxon>Actinomycetes</taxon>
        <taxon>Kitasatosporales</taxon>
        <taxon>Streptomycetaceae</taxon>
        <taxon>Streptomyces</taxon>
    </lineage>
</organism>
<gene>
    <name evidence="3" type="ORF">GCM10010390_86530</name>
</gene>
<sequence>MAETVESAVARRHGPGHHKRIRRRRRHTDCAVEDRSANWLGRHKPATCLLPHAATGHGLPPGFPESHTVRGDLAAGATYDLFLLVGAVLGLLLIDRIS</sequence>
<evidence type="ECO:0000313" key="3">
    <source>
        <dbReference type="EMBL" id="GAA0570088.1"/>
    </source>
</evidence>
<dbReference type="Proteomes" id="UP001501576">
    <property type="component" value="Unassembled WGS sequence"/>
</dbReference>
<proteinExistence type="predicted"/>
<keyword evidence="4" id="KW-1185">Reference proteome</keyword>
<keyword evidence="2" id="KW-1133">Transmembrane helix</keyword>
<keyword evidence="2" id="KW-0812">Transmembrane</keyword>
<evidence type="ECO:0000256" key="2">
    <source>
        <dbReference type="SAM" id="Phobius"/>
    </source>
</evidence>
<comment type="caution">
    <text evidence="3">The sequence shown here is derived from an EMBL/GenBank/DDBJ whole genome shotgun (WGS) entry which is preliminary data.</text>
</comment>
<evidence type="ECO:0000256" key="1">
    <source>
        <dbReference type="SAM" id="MobiDB-lite"/>
    </source>
</evidence>
<dbReference type="EMBL" id="BAAABZ010000085">
    <property type="protein sequence ID" value="GAA0570088.1"/>
    <property type="molecule type" value="Genomic_DNA"/>
</dbReference>
<name>A0ABP3PQU3_9ACTN</name>